<dbReference type="SUPFAM" id="SSF52266">
    <property type="entry name" value="SGNH hydrolase"/>
    <property type="match status" value="1"/>
</dbReference>
<keyword evidence="2" id="KW-0378">Hydrolase</keyword>
<dbReference type="EMBL" id="JBIATK010000012">
    <property type="protein sequence ID" value="MFF4027026.1"/>
    <property type="molecule type" value="Genomic_DNA"/>
</dbReference>
<dbReference type="InterPro" id="IPR053140">
    <property type="entry name" value="GDSL_Rv0518-like"/>
</dbReference>
<proteinExistence type="predicted"/>
<sequence>MTALHAASAFDSGPLITRTLSYTNGGLGGSVATSPWASGTTGSWRFVVKLPETTTQWRIKLRNYDTGSAATKTALTGKKIIHGDHSRVLAAGSNGSTGSFIGSTATTIVGADFTIPGDGSWYTSPWVTASADQFSAGVEHLVGINVTAASSLAVQAGCGRAWWWSNATSGADPTIAGSAATNQTTYIPVDWVIEYQVTSWRKAYLFVGDSICEGIMGSRNATPSPTPLWRNYPNLWAASNNALVTNISLAGITANAFSFTTIPAWSRVDHSGAAYDAAVIALGSNDLSTGLRTLAQLQADILTTITNVRAVVGSTKPIYVATIIARTMASNGTTPNQTTWESYRNDYNSWLVEGGAGVDGVIDMDAATRGTSTSTLWPTYVTTDNIHPAYLGNQQMATALAMTIPH</sequence>
<dbReference type="GO" id="GO:0016787">
    <property type="term" value="F:hydrolase activity"/>
    <property type="evidence" value="ECO:0007669"/>
    <property type="project" value="UniProtKB-KW"/>
</dbReference>
<comment type="caution">
    <text evidence="2">The sequence shown here is derived from an EMBL/GenBank/DDBJ whole genome shotgun (WGS) entry which is preliminary data.</text>
</comment>
<keyword evidence="3" id="KW-1185">Reference proteome</keyword>
<dbReference type="Gene3D" id="3.40.50.1110">
    <property type="entry name" value="SGNH hydrolase"/>
    <property type="match status" value="1"/>
</dbReference>
<evidence type="ECO:0000313" key="3">
    <source>
        <dbReference type="Proteomes" id="UP001602089"/>
    </source>
</evidence>
<feature type="domain" description="SGNH hydrolase-type esterase" evidence="1">
    <location>
        <begin position="206"/>
        <end position="394"/>
    </location>
</feature>
<dbReference type="CDD" id="cd00229">
    <property type="entry name" value="SGNH_hydrolase"/>
    <property type="match status" value="1"/>
</dbReference>
<reference evidence="2 3" key="1">
    <citation type="submission" date="2024-10" db="EMBL/GenBank/DDBJ databases">
        <title>The Natural Products Discovery Center: Release of the First 8490 Sequenced Strains for Exploring Actinobacteria Biosynthetic Diversity.</title>
        <authorList>
            <person name="Kalkreuter E."/>
            <person name="Kautsar S.A."/>
            <person name="Yang D."/>
            <person name="Bader C.D."/>
            <person name="Teijaro C.N."/>
            <person name="Fluegel L."/>
            <person name="Davis C.M."/>
            <person name="Simpson J.R."/>
            <person name="Lauterbach L."/>
            <person name="Steele A.D."/>
            <person name="Gui C."/>
            <person name="Meng S."/>
            <person name="Li G."/>
            <person name="Viehrig K."/>
            <person name="Ye F."/>
            <person name="Su P."/>
            <person name="Kiefer A.F."/>
            <person name="Nichols A."/>
            <person name="Cepeda A.J."/>
            <person name="Yan W."/>
            <person name="Fan B."/>
            <person name="Jiang Y."/>
            <person name="Adhikari A."/>
            <person name="Zheng C.-J."/>
            <person name="Schuster L."/>
            <person name="Cowan T.M."/>
            <person name="Smanski M.J."/>
            <person name="Chevrette M.G."/>
            <person name="De Carvalho L.P.S."/>
            <person name="Shen B."/>
        </authorList>
    </citation>
    <scope>NUCLEOTIDE SEQUENCE [LARGE SCALE GENOMIC DNA]</scope>
    <source>
        <strain evidence="2 3">NPDC001867</strain>
    </source>
</reference>
<protein>
    <submittedName>
        <fullName evidence="2">SGNH/GDSL hydrolase family protein</fullName>
    </submittedName>
</protein>
<dbReference type="PANTHER" id="PTHR43784">
    <property type="entry name" value="GDSL-LIKE LIPASE/ACYLHYDROLASE, PUTATIVE (AFU_ORTHOLOGUE AFUA_2G00820)-RELATED"/>
    <property type="match status" value="1"/>
</dbReference>
<dbReference type="Pfam" id="PF13472">
    <property type="entry name" value="Lipase_GDSL_2"/>
    <property type="match status" value="1"/>
</dbReference>
<dbReference type="Proteomes" id="UP001602089">
    <property type="component" value="Unassembled WGS sequence"/>
</dbReference>
<dbReference type="InterPro" id="IPR013830">
    <property type="entry name" value="SGNH_hydro"/>
</dbReference>
<dbReference type="RefSeq" id="WP_387132210.1">
    <property type="nucleotide sequence ID" value="NZ_JBIATK010000012.1"/>
</dbReference>
<accession>A0ABW6TLL6</accession>
<evidence type="ECO:0000313" key="2">
    <source>
        <dbReference type="EMBL" id="MFF4027026.1"/>
    </source>
</evidence>
<organism evidence="2 3">
    <name type="scientific">Nocardia elegans</name>
    <dbReference type="NCBI Taxonomy" id="300029"/>
    <lineage>
        <taxon>Bacteria</taxon>
        <taxon>Bacillati</taxon>
        <taxon>Actinomycetota</taxon>
        <taxon>Actinomycetes</taxon>
        <taxon>Mycobacteriales</taxon>
        <taxon>Nocardiaceae</taxon>
        <taxon>Nocardia</taxon>
    </lineage>
</organism>
<name>A0ABW6TLL6_9NOCA</name>
<dbReference type="PANTHER" id="PTHR43784:SF2">
    <property type="entry name" value="GDSL-LIKE LIPASE_ACYLHYDROLASE, PUTATIVE (AFU_ORTHOLOGUE AFUA_2G00820)-RELATED"/>
    <property type="match status" value="1"/>
</dbReference>
<gene>
    <name evidence="2" type="ORF">ACFYY5_29675</name>
</gene>
<evidence type="ECO:0000259" key="1">
    <source>
        <dbReference type="Pfam" id="PF13472"/>
    </source>
</evidence>
<dbReference type="InterPro" id="IPR036514">
    <property type="entry name" value="SGNH_hydro_sf"/>
</dbReference>